<name>A0A7L4URX9_BALHA</name>
<evidence type="ECO:0000259" key="4">
    <source>
        <dbReference type="PROSITE" id="PS50296"/>
    </source>
</evidence>
<dbReference type="InterPro" id="IPR001950">
    <property type="entry name" value="SUI1"/>
</dbReference>
<dbReference type="InterPro" id="IPR036877">
    <property type="entry name" value="SUI1_dom_sf"/>
</dbReference>
<dbReference type="InterPro" id="IPR005872">
    <property type="entry name" value="SUI1_arc_bac"/>
</dbReference>
<dbReference type="Proteomes" id="UP000251835">
    <property type="component" value="Unassembled WGS sequence"/>
</dbReference>
<gene>
    <name evidence="5" type="ORF">C7377_0485</name>
</gene>
<dbReference type="RefSeq" id="WP_116495725.1">
    <property type="nucleotide sequence ID" value="NZ_QENZ01000003.1"/>
</dbReference>
<dbReference type="AlphaFoldDB" id="A0A7L4URX9"/>
<dbReference type="GO" id="GO:0006417">
    <property type="term" value="P:regulation of translation"/>
    <property type="evidence" value="ECO:0007669"/>
    <property type="project" value="UniProtKB-KW"/>
</dbReference>
<keyword evidence="6" id="KW-1185">Reference proteome</keyword>
<organism evidence="5 6">
    <name type="scientific">Balneicella halophila</name>
    <dbReference type="NCBI Taxonomy" id="1537566"/>
    <lineage>
        <taxon>Bacteria</taxon>
        <taxon>Pseudomonadati</taxon>
        <taxon>Bacteroidota</taxon>
        <taxon>Bacteroidia</taxon>
        <taxon>Bacteroidales</taxon>
        <taxon>Balneicellaceae</taxon>
        <taxon>Balneicella</taxon>
    </lineage>
</organism>
<feature type="domain" description="SUI1" evidence="4">
    <location>
        <begin position="37"/>
        <end position="103"/>
    </location>
</feature>
<accession>A0A7L4URX9</accession>
<evidence type="ECO:0000313" key="5">
    <source>
        <dbReference type="EMBL" id="PVX52181.1"/>
    </source>
</evidence>
<evidence type="ECO:0000256" key="3">
    <source>
        <dbReference type="ARBA" id="ARBA00022917"/>
    </source>
</evidence>
<keyword evidence="3" id="KW-0648">Protein biosynthesis</keyword>
<keyword evidence="5" id="KW-0396">Initiation factor</keyword>
<dbReference type="PROSITE" id="PS50296">
    <property type="entry name" value="SUI1"/>
    <property type="match status" value="1"/>
</dbReference>
<dbReference type="InterPro" id="IPR050318">
    <property type="entry name" value="DENR/SUI1_TIF"/>
</dbReference>
<dbReference type="GO" id="GO:0001731">
    <property type="term" value="P:formation of translation preinitiation complex"/>
    <property type="evidence" value="ECO:0007669"/>
    <property type="project" value="TreeGrafter"/>
</dbReference>
<dbReference type="PANTHER" id="PTHR12789:SF0">
    <property type="entry name" value="DENSITY-REGULATED PROTEIN"/>
    <property type="match status" value="1"/>
</dbReference>
<keyword evidence="2" id="KW-0810">Translation regulation</keyword>
<reference evidence="5 6" key="1">
    <citation type="submission" date="2018-05" db="EMBL/GenBank/DDBJ databases">
        <title>Genomic Encyclopedia of Type Strains, Phase IV (KMG-IV): sequencing the most valuable type-strain genomes for metagenomic binning, comparative biology and taxonomic classification.</title>
        <authorList>
            <person name="Goeker M."/>
        </authorList>
    </citation>
    <scope>NUCLEOTIDE SEQUENCE [LARGE SCALE GENOMIC DNA]</scope>
    <source>
        <strain evidence="5 6">DSM 28579</strain>
    </source>
</reference>
<evidence type="ECO:0000256" key="1">
    <source>
        <dbReference type="ARBA" id="ARBA00005422"/>
    </source>
</evidence>
<evidence type="ECO:0000313" key="6">
    <source>
        <dbReference type="Proteomes" id="UP000251835"/>
    </source>
</evidence>
<dbReference type="SUPFAM" id="SSF55159">
    <property type="entry name" value="eIF1-like"/>
    <property type="match status" value="1"/>
</dbReference>
<evidence type="ECO:0000256" key="2">
    <source>
        <dbReference type="ARBA" id="ARBA00022845"/>
    </source>
</evidence>
<comment type="similarity">
    <text evidence="1">Belongs to the SUI1 family.</text>
</comment>
<dbReference type="PANTHER" id="PTHR12789">
    <property type="entry name" value="DENSITY-REGULATED PROTEIN HOMOLOG"/>
    <property type="match status" value="1"/>
</dbReference>
<sequence>MSKKKERNIVYSTNPNFQIEDEFEEETTLVPEEQHLKIVLDRKQRRGKVVTLVQGFVGSDEDLAELAKQLKRQCGVGGNAKDGEIIIQGDNKEKVHKILTDKGYSSKKV</sequence>
<dbReference type="EMBL" id="QENZ01000003">
    <property type="protein sequence ID" value="PVX52181.1"/>
    <property type="molecule type" value="Genomic_DNA"/>
</dbReference>
<dbReference type="GO" id="GO:0003743">
    <property type="term" value="F:translation initiation factor activity"/>
    <property type="evidence" value="ECO:0007669"/>
    <property type="project" value="UniProtKB-KW"/>
</dbReference>
<protein>
    <submittedName>
        <fullName evidence="5">Translation initiation factor 1 (eIF-1/SUI1)</fullName>
    </submittedName>
</protein>
<dbReference type="PIRSF" id="PIRSF037511">
    <property type="entry name" value="Transl_init_SUI1_pro"/>
    <property type="match status" value="1"/>
</dbReference>
<dbReference type="GO" id="GO:0002188">
    <property type="term" value="P:translation reinitiation"/>
    <property type="evidence" value="ECO:0007669"/>
    <property type="project" value="TreeGrafter"/>
</dbReference>
<dbReference type="Gene3D" id="3.30.780.10">
    <property type="entry name" value="SUI1-like domain"/>
    <property type="match status" value="1"/>
</dbReference>
<dbReference type="OrthoDB" id="9792915at2"/>
<dbReference type="CDD" id="cd11567">
    <property type="entry name" value="YciH_like"/>
    <property type="match status" value="1"/>
</dbReference>
<proteinExistence type="inferred from homology"/>
<dbReference type="GO" id="GO:0003729">
    <property type="term" value="F:mRNA binding"/>
    <property type="evidence" value="ECO:0007669"/>
    <property type="project" value="TreeGrafter"/>
</dbReference>
<comment type="caution">
    <text evidence="5">The sequence shown here is derived from an EMBL/GenBank/DDBJ whole genome shotgun (WGS) entry which is preliminary data.</text>
</comment>
<dbReference type="Pfam" id="PF01253">
    <property type="entry name" value="SUI1"/>
    <property type="match status" value="1"/>
</dbReference>